<evidence type="ECO:0000256" key="1">
    <source>
        <dbReference type="SAM" id="MobiDB-lite"/>
    </source>
</evidence>
<feature type="compositionally biased region" description="Basic residues" evidence="1">
    <location>
        <begin position="121"/>
        <end position="133"/>
    </location>
</feature>
<evidence type="ECO:0000313" key="2">
    <source>
        <dbReference type="EMBL" id="KAK8601556.1"/>
    </source>
</evidence>
<comment type="caution">
    <text evidence="2">The sequence shown here is derived from an EMBL/GenBank/DDBJ whole genome shotgun (WGS) entry which is preliminary data.</text>
</comment>
<proteinExistence type="predicted"/>
<reference evidence="2 3" key="1">
    <citation type="journal article" date="2024" name="G3 (Bethesda)">
        <title>Genome assembly of Hibiscus sabdariffa L. provides insights into metabolisms of medicinal natural products.</title>
        <authorList>
            <person name="Kim T."/>
        </authorList>
    </citation>
    <scope>NUCLEOTIDE SEQUENCE [LARGE SCALE GENOMIC DNA]</scope>
    <source>
        <strain evidence="2">TK-2024</strain>
        <tissue evidence="2">Old leaves</tissue>
    </source>
</reference>
<accession>A0ABR2GG11</accession>
<feature type="region of interest" description="Disordered" evidence="1">
    <location>
        <begin position="102"/>
        <end position="133"/>
    </location>
</feature>
<dbReference type="Proteomes" id="UP001472677">
    <property type="component" value="Unassembled WGS sequence"/>
</dbReference>
<organism evidence="2 3">
    <name type="scientific">Hibiscus sabdariffa</name>
    <name type="common">roselle</name>
    <dbReference type="NCBI Taxonomy" id="183260"/>
    <lineage>
        <taxon>Eukaryota</taxon>
        <taxon>Viridiplantae</taxon>
        <taxon>Streptophyta</taxon>
        <taxon>Embryophyta</taxon>
        <taxon>Tracheophyta</taxon>
        <taxon>Spermatophyta</taxon>
        <taxon>Magnoliopsida</taxon>
        <taxon>eudicotyledons</taxon>
        <taxon>Gunneridae</taxon>
        <taxon>Pentapetalae</taxon>
        <taxon>rosids</taxon>
        <taxon>malvids</taxon>
        <taxon>Malvales</taxon>
        <taxon>Malvaceae</taxon>
        <taxon>Malvoideae</taxon>
        <taxon>Hibiscus</taxon>
    </lineage>
</organism>
<name>A0ABR2GG11_9ROSI</name>
<evidence type="ECO:0000313" key="3">
    <source>
        <dbReference type="Proteomes" id="UP001472677"/>
    </source>
</evidence>
<keyword evidence="3" id="KW-1185">Reference proteome</keyword>
<dbReference type="EMBL" id="JBBPBM010000001">
    <property type="protein sequence ID" value="KAK8601556.1"/>
    <property type="molecule type" value="Genomic_DNA"/>
</dbReference>
<sequence>MENRAVSKLFDKVGQKLQYYVDQATYRRPDLWAPPTKLLGAACGVELVQLLRTSPPAGHEVARSSVATPTWLRKQLLAVYWKFGTLQDSNPSVSSPCAMETFTNEAERGNMGSRGPDRLLRRPKPQPMLHHRP</sequence>
<gene>
    <name evidence="2" type="ORF">V6N12_051386</name>
</gene>
<protein>
    <submittedName>
        <fullName evidence="2">Uncharacterized protein</fullName>
    </submittedName>
</protein>